<dbReference type="RefSeq" id="XP_046048998.1">
    <property type="nucleotide sequence ID" value="XM_046190112.1"/>
</dbReference>
<dbReference type="EMBL" id="JAGMUX010000008">
    <property type="protein sequence ID" value="KAH7249679.1"/>
    <property type="molecule type" value="Genomic_DNA"/>
</dbReference>
<evidence type="ECO:0000313" key="1">
    <source>
        <dbReference type="EMBL" id="KAH7249679.1"/>
    </source>
</evidence>
<sequence>MYVLHLYLLSSPRVPTYPSPLAVIEKLVTGVSLQFVLELLWQRLSGSSTGYHRLIRLRRCLAGQGSTGSDIYVLRTMASGQNDYKKQRLGQTGGNTWDVVLRRLGLDRIHVSSRGFNDSSPYELDTIQYALSITINGTHFSRAQSFEVSDKNIMIASSSLTQTPYITTPT</sequence>
<name>A0A9P9H1Z5_FUSRE</name>
<accession>A0A9P9H1Z5</accession>
<evidence type="ECO:0000313" key="2">
    <source>
        <dbReference type="Proteomes" id="UP000720189"/>
    </source>
</evidence>
<protein>
    <submittedName>
        <fullName evidence="1">Uncharacterized protein</fullName>
    </submittedName>
</protein>
<gene>
    <name evidence="1" type="ORF">BKA55DRAFT_539257</name>
</gene>
<organism evidence="1 2">
    <name type="scientific">Fusarium redolens</name>
    <dbReference type="NCBI Taxonomy" id="48865"/>
    <lineage>
        <taxon>Eukaryota</taxon>
        <taxon>Fungi</taxon>
        <taxon>Dikarya</taxon>
        <taxon>Ascomycota</taxon>
        <taxon>Pezizomycotina</taxon>
        <taxon>Sordariomycetes</taxon>
        <taxon>Hypocreomycetidae</taxon>
        <taxon>Hypocreales</taxon>
        <taxon>Nectriaceae</taxon>
        <taxon>Fusarium</taxon>
        <taxon>Fusarium redolens species complex</taxon>
    </lineage>
</organism>
<keyword evidence="2" id="KW-1185">Reference proteome</keyword>
<dbReference type="AlphaFoldDB" id="A0A9P9H1Z5"/>
<reference evidence="1" key="1">
    <citation type="journal article" date="2021" name="Nat. Commun.">
        <title>Genetic determinants of endophytism in the Arabidopsis root mycobiome.</title>
        <authorList>
            <person name="Mesny F."/>
            <person name="Miyauchi S."/>
            <person name="Thiergart T."/>
            <person name="Pickel B."/>
            <person name="Atanasova L."/>
            <person name="Karlsson M."/>
            <person name="Huettel B."/>
            <person name="Barry K.W."/>
            <person name="Haridas S."/>
            <person name="Chen C."/>
            <person name="Bauer D."/>
            <person name="Andreopoulos W."/>
            <person name="Pangilinan J."/>
            <person name="LaButti K."/>
            <person name="Riley R."/>
            <person name="Lipzen A."/>
            <person name="Clum A."/>
            <person name="Drula E."/>
            <person name="Henrissat B."/>
            <person name="Kohler A."/>
            <person name="Grigoriev I.V."/>
            <person name="Martin F.M."/>
            <person name="Hacquard S."/>
        </authorList>
    </citation>
    <scope>NUCLEOTIDE SEQUENCE</scope>
    <source>
        <strain evidence="1">MPI-CAGE-AT-0023</strain>
    </source>
</reference>
<comment type="caution">
    <text evidence="1">The sequence shown here is derived from an EMBL/GenBank/DDBJ whole genome shotgun (WGS) entry which is preliminary data.</text>
</comment>
<proteinExistence type="predicted"/>
<dbReference type="GeneID" id="70220066"/>
<dbReference type="Proteomes" id="UP000720189">
    <property type="component" value="Unassembled WGS sequence"/>
</dbReference>